<dbReference type="GO" id="GO:0046061">
    <property type="term" value="P:dATP catabolic process"/>
    <property type="evidence" value="ECO:0007669"/>
    <property type="project" value="TreeGrafter"/>
</dbReference>
<evidence type="ECO:0000259" key="1">
    <source>
        <dbReference type="Pfam" id="PF03819"/>
    </source>
</evidence>
<dbReference type="EMBL" id="CP017315">
    <property type="protein sequence ID" value="AQS41676.1"/>
    <property type="molecule type" value="Genomic_DNA"/>
</dbReference>
<keyword evidence="3" id="KW-1185">Reference proteome</keyword>
<protein>
    <submittedName>
        <fullName evidence="2">Nucleoside triphosphate pyrophosphohydrolase</fullName>
    </submittedName>
</protein>
<dbReference type="STRING" id="1902579.BHV28_09810"/>
<dbReference type="CDD" id="cd11528">
    <property type="entry name" value="NTP-PPase_MazG_Nterm"/>
    <property type="match status" value="1"/>
</dbReference>
<dbReference type="InterPro" id="IPR004518">
    <property type="entry name" value="MazG-like_dom"/>
</dbReference>
<dbReference type="NCBIfam" id="NF007113">
    <property type="entry name" value="PRK09562.1"/>
    <property type="match status" value="1"/>
</dbReference>
<dbReference type="AlphaFoldDB" id="A0A1U9JV03"/>
<sequence>MKPGKDIQRLIEIMAALRHPQSGCAWDIKQTFQSIVPYTIEETYEVVDAINRNDRVDLCEELGDLLLQVVYYARMAEEEGSFDFGDVVEGITAKMIRRHPHVFGSTQERQQGMQKGAWERIKAQEKAENRAKKQQAEQREETAQSYLDAVPTALPAAMEAMKLQNHAAKVGFDWPDADNVLDKLAEETAELTAAIEEGTPQDIAAEYGDVMFAVINLGRKLNLAPEEALAMTNLKFRKRFAYIEQNTDKKLEEMTLQDMETLWVKAKKG</sequence>
<dbReference type="GO" id="GO:0046047">
    <property type="term" value="P:TTP catabolic process"/>
    <property type="evidence" value="ECO:0007669"/>
    <property type="project" value="TreeGrafter"/>
</dbReference>
<evidence type="ECO:0000313" key="2">
    <source>
        <dbReference type="EMBL" id="AQS41676.1"/>
    </source>
</evidence>
<evidence type="ECO:0000313" key="3">
    <source>
        <dbReference type="Proteomes" id="UP000188912"/>
    </source>
</evidence>
<reference evidence="2 3" key="2">
    <citation type="journal article" date="2016" name="Sci. Rep.">
        <title>The genome of Rhizobiales bacteria in predatory ants reveals urease gene functions but no genes for nitrogen fixation.</title>
        <authorList>
            <person name="Neuvonen M.M."/>
            <person name="Tamarit D."/>
            <person name="Naslund K."/>
            <person name="Liebig J."/>
            <person name="Feldhaar H."/>
            <person name="Moran N.A."/>
            <person name="Guy L."/>
            <person name="Andersson S.G."/>
        </authorList>
    </citation>
    <scope>NUCLEOTIDE SEQUENCE [LARGE SCALE GENOMIC DNA]</scope>
    <source>
        <strain evidence="2 3">Hsal</strain>
    </source>
</reference>
<dbReference type="InterPro" id="IPR011551">
    <property type="entry name" value="NTP_PyrPHydrolase_MazG"/>
</dbReference>
<dbReference type="Proteomes" id="UP000188912">
    <property type="component" value="Chromosome"/>
</dbReference>
<dbReference type="Pfam" id="PF03819">
    <property type="entry name" value="MazG"/>
    <property type="match status" value="2"/>
</dbReference>
<gene>
    <name evidence="2" type="primary">mazG</name>
    <name evidence="2" type="ORF">BHV28_09810</name>
</gene>
<dbReference type="KEGG" id="thd:BHV28_09810"/>
<dbReference type="GO" id="GO:0046081">
    <property type="term" value="P:dUTP catabolic process"/>
    <property type="evidence" value="ECO:0007669"/>
    <property type="project" value="TreeGrafter"/>
</dbReference>
<feature type="domain" description="NTP pyrophosphohydrolase MazG-like" evidence="1">
    <location>
        <begin position="30"/>
        <end position="103"/>
    </location>
</feature>
<dbReference type="FunFam" id="1.10.287.1080:FF:000001">
    <property type="entry name" value="Nucleoside triphosphate pyrophosphohydrolase"/>
    <property type="match status" value="1"/>
</dbReference>
<name>A0A1U9JV03_9HYPH</name>
<dbReference type="PANTHER" id="PTHR30522:SF0">
    <property type="entry name" value="NUCLEOSIDE TRIPHOSPHATE PYROPHOSPHOHYDROLASE"/>
    <property type="match status" value="1"/>
</dbReference>
<dbReference type="GO" id="GO:0046076">
    <property type="term" value="P:dTTP catabolic process"/>
    <property type="evidence" value="ECO:0007669"/>
    <property type="project" value="TreeGrafter"/>
</dbReference>
<dbReference type="Gene3D" id="1.10.287.1080">
    <property type="entry name" value="MazG-like"/>
    <property type="match status" value="2"/>
</dbReference>
<proteinExistence type="predicted"/>
<feature type="domain" description="NTP pyrophosphohydrolase MazG-like" evidence="1">
    <location>
        <begin position="180"/>
        <end position="239"/>
    </location>
</feature>
<reference evidence="2 3" key="1">
    <citation type="journal article" date="2010" name="Science">
        <title>Genomic comparison of the ants Camponotus floridanus and Harpegnathos saltator.</title>
        <authorList>
            <person name="Bonasio R."/>
            <person name="Zhang G."/>
            <person name="Ye C."/>
            <person name="Mutti N.S."/>
            <person name="Fang X."/>
            <person name="Qin N."/>
            <person name="Donahue G."/>
            <person name="Yang P."/>
            <person name="Li Q."/>
            <person name="Li C."/>
            <person name="Zhang P."/>
            <person name="Huang Z."/>
            <person name="Berger S.L."/>
            <person name="Reinberg D."/>
            <person name="Wang J."/>
            <person name="Liebig J."/>
        </authorList>
    </citation>
    <scope>NUCLEOTIDE SEQUENCE [LARGE SCALE GENOMIC DNA]</scope>
    <source>
        <strain evidence="2 3">Hsal</strain>
    </source>
</reference>
<accession>A0A1U9JV03</accession>
<dbReference type="SUPFAM" id="SSF101386">
    <property type="entry name" value="all-alpha NTP pyrophosphatases"/>
    <property type="match status" value="2"/>
</dbReference>
<dbReference type="NCBIfam" id="TIGR00444">
    <property type="entry name" value="mazG"/>
    <property type="match status" value="1"/>
</dbReference>
<dbReference type="InterPro" id="IPR048015">
    <property type="entry name" value="NTP-PPase_MazG-like_N"/>
</dbReference>
<dbReference type="GO" id="GO:0006203">
    <property type="term" value="P:dGTP catabolic process"/>
    <property type="evidence" value="ECO:0007669"/>
    <property type="project" value="TreeGrafter"/>
</dbReference>
<dbReference type="GO" id="GO:0047429">
    <property type="term" value="F:nucleoside triphosphate diphosphatase activity"/>
    <property type="evidence" value="ECO:0007669"/>
    <property type="project" value="InterPro"/>
</dbReference>
<dbReference type="InterPro" id="IPR048011">
    <property type="entry name" value="NTP-PPase_MazG-like_C"/>
</dbReference>
<dbReference type="CDD" id="cd11529">
    <property type="entry name" value="NTP-PPase_MazG_Cterm"/>
    <property type="match status" value="1"/>
</dbReference>
<organism evidence="2 3">
    <name type="scientific">Candidatus Tokpelaia hoelldobleri</name>
    <dbReference type="NCBI Taxonomy" id="1902579"/>
    <lineage>
        <taxon>Bacteria</taxon>
        <taxon>Pseudomonadati</taxon>
        <taxon>Pseudomonadota</taxon>
        <taxon>Alphaproteobacteria</taxon>
        <taxon>Hyphomicrobiales</taxon>
        <taxon>Candidatus Tokpelaia</taxon>
    </lineage>
</organism>
<dbReference type="PANTHER" id="PTHR30522">
    <property type="entry name" value="NUCLEOSIDE TRIPHOSPHATE PYROPHOSPHOHYDROLASE"/>
    <property type="match status" value="1"/>
</dbReference>
<dbReference type="GO" id="GO:0046052">
    <property type="term" value="P:UTP catabolic process"/>
    <property type="evidence" value="ECO:0007669"/>
    <property type="project" value="TreeGrafter"/>
</dbReference>
<dbReference type="GO" id="GO:0006950">
    <property type="term" value="P:response to stress"/>
    <property type="evidence" value="ECO:0007669"/>
    <property type="project" value="UniProtKB-ARBA"/>
</dbReference>